<reference evidence="2" key="1">
    <citation type="journal article" date="2014" name="Int. J. Syst. Evol. Microbiol.">
        <title>Complete genome sequence of Corynebacterium casei LMG S-19264T (=DSM 44701T), isolated from a smear-ripened cheese.</title>
        <authorList>
            <consortium name="US DOE Joint Genome Institute (JGI-PGF)"/>
            <person name="Walter F."/>
            <person name="Albersmeier A."/>
            <person name="Kalinowski J."/>
            <person name="Ruckert C."/>
        </authorList>
    </citation>
    <scope>NUCLEOTIDE SEQUENCE</scope>
    <source>
        <strain evidence="2">CGMCC 1.10859</strain>
    </source>
</reference>
<sequence length="131" mass="14143">MMGSSDAGNTPLIEEIAALVEAQIAHAGLATGEALRLALRLQAVMLGPSAQPAPTPAVPVEDSIQPDHLICLETGAKVVLLRRHLMQKLGQTPEQYRRKWDLPPDYPLVAPDYARARALSRSGRRAPPPAR</sequence>
<dbReference type="GO" id="GO:0006355">
    <property type="term" value="P:regulation of DNA-templated transcription"/>
    <property type="evidence" value="ECO:0007669"/>
    <property type="project" value="InterPro"/>
</dbReference>
<dbReference type="Proteomes" id="UP000634647">
    <property type="component" value="Unassembled WGS sequence"/>
</dbReference>
<organism evidence="2 5">
    <name type="scientific">Allgaiera indica</name>
    <dbReference type="NCBI Taxonomy" id="765699"/>
    <lineage>
        <taxon>Bacteria</taxon>
        <taxon>Pseudomonadati</taxon>
        <taxon>Pseudomonadota</taxon>
        <taxon>Alphaproteobacteria</taxon>
        <taxon>Rhodobacterales</taxon>
        <taxon>Paracoccaceae</taxon>
        <taxon>Allgaiera</taxon>
    </lineage>
</organism>
<keyword evidence="4" id="KW-1185">Reference proteome</keyword>
<dbReference type="Proteomes" id="UP000199541">
    <property type="component" value="Unassembled WGS sequence"/>
</dbReference>
<proteinExistence type="inferred from homology"/>
<accession>A0AAN4UP45</accession>
<comment type="caution">
    <text evidence="2">The sequence shown here is derived from an EMBL/GenBank/DDBJ whole genome shotgun (WGS) entry which is preliminary data.</text>
</comment>
<gene>
    <name evidence="2" type="ORF">GCM10008024_05730</name>
    <name evidence="3" type="ORF">SAMN05444006_102302</name>
</gene>
<reference evidence="2" key="3">
    <citation type="submission" date="2023-06" db="EMBL/GenBank/DDBJ databases">
        <authorList>
            <person name="Sun Q."/>
            <person name="Zhou Y."/>
        </authorList>
    </citation>
    <scope>NUCLEOTIDE SEQUENCE</scope>
    <source>
        <strain evidence="2">CGMCC 1.10859</strain>
    </source>
</reference>
<dbReference type="InterPro" id="IPR041920">
    <property type="entry name" value="ROS/MUCR_sf"/>
</dbReference>
<dbReference type="AlphaFoldDB" id="A0AAN4UP45"/>
<dbReference type="Gene3D" id="1.10.10.1550">
    <property type="entry name" value="ROS/MUCR transcriptional regulator protein"/>
    <property type="match status" value="1"/>
</dbReference>
<evidence type="ECO:0000313" key="4">
    <source>
        <dbReference type="Proteomes" id="UP000199541"/>
    </source>
</evidence>
<evidence type="ECO:0000313" key="5">
    <source>
        <dbReference type="Proteomes" id="UP000634647"/>
    </source>
</evidence>
<evidence type="ECO:0000256" key="1">
    <source>
        <dbReference type="ARBA" id="ARBA00007031"/>
    </source>
</evidence>
<dbReference type="RefSeq" id="WP_081825039.1">
    <property type="nucleotide sequence ID" value="NZ_BNAB01000002.1"/>
</dbReference>
<evidence type="ECO:0000313" key="2">
    <source>
        <dbReference type="EMBL" id="GHD99220.1"/>
    </source>
</evidence>
<comment type="similarity">
    <text evidence="1">Belongs to the ros/MucR family.</text>
</comment>
<dbReference type="InterPro" id="IPR008807">
    <property type="entry name" value="ROS_MUCR"/>
</dbReference>
<reference evidence="3 4" key="2">
    <citation type="submission" date="2016-10" db="EMBL/GenBank/DDBJ databases">
        <authorList>
            <person name="Varghese N."/>
            <person name="Submissions S."/>
        </authorList>
    </citation>
    <scope>NUCLEOTIDE SEQUENCE [LARGE SCALE GENOMIC DNA]</scope>
    <source>
        <strain evidence="3 4">DSM 24802</strain>
    </source>
</reference>
<name>A0AAN4UP45_9RHOB</name>
<evidence type="ECO:0000313" key="3">
    <source>
        <dbReference type="EMBL" id="SDW31120.1"/>
    </source>
</evidence>
<protein>
    <submittedName>
        <fullName evidence="2">MucR family transcriptional regulator</fullName>
    </submittedName>
    <submittedName>
        <fullName evidence="3">Transcriptional regulator, MucR family</fullName>
    </submittedName>
</protein>
<dbReference type="GO" id="GO:0008270">
    <property type="term" value="F:zinc ion binding"/>
    <property type="evidence" value="ECO:0007669"/>
    <property type="project" value="InterPro"/>
</dbReference>
<dbReference type="Pfam" id="PF05443">
    <property type="entry name" value="ROS_MUCR"/>
    <property type="match status" value="1"/>
</dbReference>
<dbReference type="EMBL" id="BNAB01000002">
    <property type="protein sequence ID" value="GHD99220.1"/>
    <property type="molecule type" value="Genomic_DNA"/>
</dbReference>
<dbReference type="GO" id="GO:0003677">
    <property type="term" value="F:DNA binding"/>
    <property type="evidence" value="ECO:0007669"/>
    <property type="project" value="InterPro"/>
</dbReference>
<dbReference type="EMBL" id="FNOB01000002">
    <property type="protein sequence ID" value="SDW31120.1"/>
    <property type="molecule type" value="Genomic_DNA"/>
</dbReference>